<dbReference type="NCBIfam" id="TIGR03445">
    <property type="entry name" value="mycothiol_MshB"/>
    <property type="match status" value="1"/>
</dbReference>
<keyword evidence="2 4" id="KW-0378">Hydrolase</keyword>
<dbReference type="HAMAP" id="MF_01696">
    <property type="entry name" value="MshB"/>
    <property type="match status" value="1"/>
</dbReference>
<dbReference type="PANTHER" id="PTHR12993:SF26">
    <property type="entry name" value="1D-MYO-INOSITOL 2-ACETAMIDO-2-DEOXY-ALPHA-D-GLUCOPYRANOSIDE DEACETYLASE"/>
    <property type="match status" value="1"/>
</dbReference>
<dbReference type="GO" id="GO:0035595">
    <property type="term" value="F:N-acetylglucosaminylinositol deacetylase activity"/>
    <property type="evidence" value="ECO:0007669"/>
    <property type="project" value="UniProtKB-EC"/>
</dbReference>
<evidence type="ECO:0000313" key="6">
    <source>
        <dbReference type="Proteomes" id="UP001206128"/>
    </source>
</evidence>
<reference evidence="5" key="1">
    <citation type="submission" date="2022-06" db="EMBL/GenBank/DDBJ databases">
        <title>Genomic Encyclopedia of Archaeal and Bacterial Type Strains, Phase II (KMG-II): from individual species to whole genera.</title>
        <authorList>
            <person name="Goeker M."/>
        </authorList>
    </citation>
    <scope>NUCLEOTIDE SEQUENCE</scope>
    <source>
        <strain evidence="5">DSM 43935</strain>
    </source>
</reference>
<proteinExistence type="inferred from homology"/>
<evidence type="ECO:0000256" key="3">
    <source>
        <dbReference type="ARBA" id="ARBA00022833"/>
    </source>
</evidence>
<feature type="binding site" evidence="4">
    <location>
        <position position="29"/>
    </location>
    <ligand>
        <name>Zn(2+)</name>
        <dbReference type="ChEBI" id="CHEBI:29105"/>
    </ligand>
</feature>
<dbReference type="PANTHER" id="PTHR12993">
    <property type="entry name" value="N-ACETYLGLUCOSAMINYL-PHOSPHATIDYLINOSITOL DE-N-ACETYLASE-RELATED"/>
    <property type="match status" value="1"/>
</dbReference>
<feature type="binding site" evidence="4">
    <location>
        <position position="164"/>
    </location>
    <ligand>
        <name>Zn(2+)</name>
        <dbReference type="ChEBI" id="CHEBI:29105"/>
    </ligand>
</feature>
<dbReference type="EC" id="3.5.1.103" evidence="4"/>
<name>A0AAE3GGC1_9PSEU</name>
<dbReference type="AlphaFoldDB" id="A0AAE3GGC1"/>
<comment type="cofactor">
    <cofactor evidence="4">
        <name>Zn(2+)</name>
        <dbReference type="ChEBI" id="CHEBI:29105"/>
    </cofactor>
    <text evidence="4">Binds 1 zinc ion per subunit.</text>
</comment>
<evidence type="ECO:0000256" key="4">
    <source>
        <dbReference type="HAMAP-Rule" id="MF_01696"/>
    </source>
</evidence>
<dbReference type="GO" id="GO:0010125">
    <property type="term" value="P:mycothiol biosynthetic process"/>
    <property type="evidence" value="ECO:0007669"/>
    <property type="project" value="UniProtKB-UniRule"/>
</dbReference>
<feature type="binding site" evidence="4">
    <location>
        <position position="32"/>
    </location>
    <ligand>
        <name>Zn(2+)</name>
        <dbReference type="ChEBI" id="CHEBI:29105"/>
    </ligand>
</feature>
<dbReference type="GO" id="GO:0008270">
    <property type="term" value="F:zinc ion binding"/>
    <property type="evidence" value="ECO:0007669"/>
    <property type="project" value="UniProtKB-UniRule"/>
</dbReference>
<organism evidence="5 6">
    <name type="scientific">Goodfellowiella coeruleoviolacea</name>
    <dbReference type="NCBI Taxonomy" id="334858"/>
    <lineage>
        <taxon>Bacteria</taxon>
        <taxon>Bacillati</taxon>
        <taxon>Actinomycetota</taxon>
        <taxon>Actinomycetes</taxon>
        <taxon>Pseudonocardiales</taxon>
        <taxon>Pseudonocardiaceae</taxon>
        <taxon>Goodfellowiella</taxon>
    </lineage>
</organism>
<protein>
    <recommendedName>
        <fullName evidence="4">1D-myo-inositol 2-acetamido-2-deoxy-alpha-D-glucopyranoside deacetylase</fullName>
        <shortName evidence="4">GlcNAc-Ins deacetylase</shortName>
        <ecNumber evidence="4">3.5.1.103</ecNumber>
    </recommendedName>
    <alternativeName>
        <fullName evidence="4">N-acetyl-1-D-myo-inositol-2-amino-2-deoxy-alpha-D-glucopyranoside deacetylase</fullName>
    </alternativeName>
</protein>
<accession>A0AAE3GGC1</accession>
<evidence type="ECO:0000313" key="5">
    <source>
        <dbReference type="EMBL" id="MCP2165628.1"/>
    </source>
</evidence>
<comment type="function">
    <text evidence="4">Catalyzes the deacetylation of 1D-myo-inositol 2-acetamido-2-deoxy-alpha-D-glucopyranoside (GlcNAc-Ins) in the mycothiol biosynthesis pathway.</text>
</comment>
<evidence type="ECO:0000256" key="2">
    <source>
        <dbReference type="ARBA" id="ARBA00022801"/>
    </source>
</evidence>
<dbReference type="Gene3D" id="3.40.50.10320">
    <property type="entry name" value="LmbE-like"/>
    <property type="match status" value="1"/>
</dbReference>
<comment type="caution">
    <text evidence="5">The sequence shown here is derived from an EMBL/GenBank/DDBJ whole genome shotgun (WGS) entry which is preliminary data.</text>
</comment>
<dbReference type="InterPro" id="IPR017810">
    <property type="entry name" value="Mycothiol_biosynthesis_MshB"/>
</dbReference>
<dbReference type="InterPro" id="IPR024078">
    <property type="entry name" value="LmbE-like_dom_sf"/>
</dbReference>
<keyword evidence="6" id="KW-1185">Reference proteome</keyword>
<dbReference type="Pfam" id="PF02585">
    <property type="entry name" value="PIG-L"/>
    <property type="match status" value="1"/>
</dbReference>
<dbReference type="InterPro" id="IPR003737">
    <property type="entry name" value="GlcNAc_PI_deacetylase-related"/>
</dbReference>
<dbReference type="SUPFAM" id="SSF102588">
    <property type="entry name" value="LmbE-like"/>
    <property type="match status" value="1"/>
</dbReference>
<sequence>MAVSPALPGIYADPVTLTAPPRLLLVHAHPDDESLWTGGTIARYAARGVHVTVVTCTLGEEGEVIPPGLRELASDAADQLGGYRLGELRSACAALGVTDHRFLGGVGRWRDSGMAGTPTNDHPRAFVRGSLDEQAEALAAVIREVRPQVVVSYDANGGYGHPDHIRAHDITMAAAAESPDVVRVFHAVTAERAVHAGIDALRDVPDLPFRLPEPGELPVTPDAEITTVVDIAEHIPAKLSALRAHATQVSVWRNDTGATAYALSNNIAQPIVDAECYVLARGAAEGAAADLFGGLGLTGGEQVTERGAAR</sequence>
<gene>
    <name evidence="4" type="primary">mshB</name>
    <name evidence="5" type="ORF">LX83_002486</name>
</gene>
<comment type="similarity">
    <text evidence="4">Belongs to the MshB deacetylase family.</text>
</comment>
<dbReference type="Proteomes" id="UP001206128">
    <property type="component" value="Unassembled WGS sequence"/>
</dbReference>
<keyword evidence="3 4" id="KW-0862">Zinc</keyword>
<evidence type="ECO:0000256" key="1">
    <source>
        <dbReference type="ARBA" id="ARBA00022723"/>
    </source>
</evidence>
<keyword evidence="1 4" id="KW-0479">Metal-binding</keyword>
<comment type="catalytic activity">
    <reaction evidence="4">
        <text>1D-myo-inositol 2-acetamido-2-deoxy-alpha-D-glucopyranoside + H2O = 1D-myo-inositol 2-amino-2-deoxy-alpha-D-glucopyranoside + acetate</text>
        <dbReference type="Rhea" id="RHEA:26180"/>
        <dbReference type="ChEBI" id="CHEBI:15377"/>
        <dbReference type="ChEBI" id="CHEBI:30089"/>
        <dbReference type="ChEBI" id="CHEBI:52442"/>
        <dbReference type="ChEBI" id="CHEBI:58886"/>
        <dbReference type="EC" id="3.5.1.103"/>
    </reaction>
</comment>
<dbReference type="EMBL" id="JAMTCK010000005">
    <property type="protein sequence ID" value="MCP2165628.1"/>
    <property type="molecule type" value="Genomic_DNA"/>
</dbReference>